<dbReference type="InterPro" id="IPR011204">
    <property type="entry name" value="Virulence_RhuM-like"/>
</dbReference>
<reference evidence="1" key="1">
    <citation type="submission" date="2018-07" db="EMBL/GenBank/DDBJ databases">
        <authorList>
            <consortium name="Genoscope - CEA"/>
            <person name="William W."/>
        </authorList>
    </citation>
    <scope>NUCLEOTIDE SEQUENCE</scope>
    <source>
        <strain evidence="1">IK1</strain>
    </source>
</reference>
<dbReference type="EMBL" id="UPXX01000029">
    <property type="protein sequence ID" value="VBB45445.1"/>
    <property type="molecule type" value="Genomic_DNA"/>
</dbReference>
<evidence type="ECO:0000313" key="1">
    <source>
        <dbReference type="EMBL" id="VBB45445.1"/>
    </source>
</evidence>
<dbReference type="Pfam" id="PF13310">
    <property type="entry name" value="Virulence_RhuM"/>
    <property type="match status" value="1"/>
</dbReference>
<name>A0A653ABS4_UNCDX</name>
<dbReference type="AlphaFoldDB" id="A0A653ABS4"/>
<gene>
    <name evidence="1" type="ORF">TRIP_B350396</name>
</gene>
<proteinExistence type="predicted"/>
<accession>A0A653ABS4</accession>
<protein>
    <submittedName>
        <fullName evidence="1">Virulence protein</fullName>
    </submittedName>
</protein>
<sequence>MSDNLPAPVDSKILIYQSDSGETRLEVRLQDESVWLTQKMMAELFQKDIRTINEHIKNVYEEGELEPESTIRKFRIVQTEGNRQVGRLMDFYNLDMIISVGYRVKSVIATRFRQWATARLREYIVKGFTLDDERLKGGKGLVDYFDELLARICEIRASEARVYQRIREIFALARDYREGEKETQVFFATMQNKMHYAATGMTAAEIVRRRADAVKANMGLTTWKGGRVLKRDVGTAKNYLDANEIDTLNRITVMFLGSGGVPCPMAAGYPHAGLGGVSRQVPV</sequence>
<organism evidence="1">
    <name type="scientific">Uncultured Desulfatiglans sp</name>
    <dbReference type="NCBI Taxonomy" id="1748965"/>
    <lineage>
        <taxon>Bacteria</taxon>
        <taxon>Pseudomonadati</taxon>
        <taxon>Thermodesulfobacteriota</taxon>
        <taxon>Desulfobacteria</taxon>
        <taxon>Desulfatiglandales</taxon>
        <taxon>Desulfatiglandaceae</taxon>
        <taxon>Desulfatiglans</taxon>
        <taxon>environmental samples</taxon>
    </lineage>
</organism>
<dbReference type="PANTHER" id="PTHR35810">
    <property type="entry name" value="CYTOPLASMIC PROTEIN-RELATED"/>
    <property type="match status" value="1"/>
</dbReference>
<dbReference type="PANTHER" id="PTHR35810:SF1">
    <property type="entry name" value="CYTOPLASMIC PROTEIN"/>
    <property type="match status" value="1"/>
</dbReference>